<dbReference type="GO" id="GO:0005524">
    <property type="term" value="F:ATP binding"/>
    <property type="evidence" value="ECO:0007669"/>
    <property type="project" value="UniProtKB-UniRule"/>
</dbReference>
<dbReference type="PANTHER" id="PTHR23257:SF824">
    <property type="entry name" value="PROTEIN KINASE DOMAIN-CONTAINING PROTEIN"/>
    <property type="match status" value="1"/>
</dbReference>
<dbReference type="PRINTS" id="PR00109">
    <property type="entry name" value="TYRKINASE"/>
</dbReference>
<feature type="binding site" evidence="6">
    <location>
        <position position="471"/>
    </location>
    <ligand>
        <name>ATP</name>
        <dbReference type="ChEBI" id="CHEBI:30616"/>
    </ligand>
</feature>
<dbReference type="CDD" id="cd13999">
    <property type="entry name" value="STKc_MAP3K-like"/>
    <property type="match status" value="1"/>
</dbReference>
<dbReference type="Gene3D" id="3.30.200.20">
    <property type="entry name" value="Phosphorylase Kinase, domain 1"/>
    <property type="match status" value="1"/>
</dbReference>
<dbReference type="InterPro" id="IPR001245">
    <property type="entry name" value="Ser-Thr/Tyr_kinase_cat_dom"/>
</dbReference>
<dbReference type="SMART" id="SM00666">
    <property type="entry name" value="PB1"/>
    <property type="match status" value="1"/>
</dbReference>
<evidence type="ECO:0000256" key="4">
    <source>
        <dbReference type="ARBA" id="ARBA00022777"/>
    </source>
</evidence>
<dbReference type="CDD" id="cd06410">
    <property type="entry name" value="PB1_UP2"/>
    <property type="match status" value="1"/>
</dbReference>
<keyword evidence="1" id="KW-0723">Serine/threonine-protein kinase</keyword>
<sequence>MKEPCALYRRRRPSGSGGQASMKVKLVCSFNGSFRPRPPSGELKYVGGEARIISVDRSIGLSKLRSKISDLFPATRPPSFSLKYQLSHHASKGYSPLLVSVTSDDDVRCMIDEYDELELYGKHARLWVFVCTASDNDGDDNVNAFVQMGGNLVVNCAENDPFCTKNSVACAKGVKYGDDSLRKFVLKQQLLAKQSGCVRLNRENIIPCDGNCHSYNDHFVGSGTHPLRYSCTGGEWVWSGLYCGIRSHRVGVNDARNQQISSYHARNYRNNPVEIGSHRTFRLDERVLVGKFCHELRPNSNISKQGQSSMRVCHPNSSKIPYQAVHDNFYVPVNLQPVRCGLEKMQLQKEIHISKTEFGCNSDLSVSDEEAVSNGADDLQGGVSSSSSKEVGPPVLSSPATSNVADAFLKPQSKPEDLTEEGQLACYTHLSTRELQTIKNTELEYIKEIGSGMYGTVYYGKWKGSAVAIKKIKPSCFTEDSLGEDRLVTDFWKEAHVLGELHHPNIVAFYGVVTDGPVSNLATVTEYMVNGSLKQVLRTRDRTIDRRKRIIIAMDAAFGMEYLHGKNIVHFDLKSHNFLVNMRDPHRPVCKIGDLGLSKSKQKTLVSGGIRGTIPWMAPELLNSKDMVTEKVDVYSFGIVMWELLTGEEPYVNLRSKEIIAGIIKGNLRPEIPSWCDPTWRSLMERCWSSDPDSRPAFSEIAKELRTMSATLNIK</sequence>
<dbReference type="SMART" id="SM00220">
    <property type="entry name" value="S_TKc"/>
    <property type="match status" value="1"/>
</dbReference>
<dbReference type="PROSITE" id="PS00108">
    <property type="entry name" value="PROTEIN_KINASE_ST"/>
    <property type="match status" value="1"/>
</dbReference>
<dbReference type="PANTHER" id="PTHR23257">
    <property type="entry name" value="SERINE-THREONINE PROTEIN KINASE"/>
    <property type="match status" value="1"/>
</dbReference>
<dbReference type="Pfam" id="PF00564">
    <property type="entry name" value="PB1"/>
    <property type="match status" value="1"/>
</dbReference>
<protein>
    <recommendedName>
        <fullName evidence="8">Protein kinase domain-containing protein</fullName>
    </recommendedName>
</protein>
<dbReference type="Pfam" id="PF07714">
    <property type="entry name" value="PK_Tyr_Ser-Thr"/>
    <property type="match status" value="1"/>
</dbReference>
<name>A0A5N6QI40_9ROSI</name>
<organism evidence="9 10">
    <name type="scientific">Carpinus fangiana</name>
    <dbReference type="NCBI Taxonomy" id="176857"/>
    <lineage>
        <taxon>Eukaryota</taxon>
        <taxon>Viridiplantae</taxon>
        <taxon>Streptophyta</taxon>
        <taxon>Embryophyta</taxon>
        <taxon>Tracheophyta</taxon>
        <taxon>Spermatophyta</taxon>
        <taxon>Magnoliopsida</taxon>
        <taxon>eudicotyledons</taxon>
        <taxon>Gunneridae</taxon>
        <taxon>Pentapetalae</taxon>
        <taxon>rosids</taxon>
        <taxon>fabids</taxon>
        <taxon>Fagales</taxon>
        <taxon>Betulaceae</taxon>
        <taxon>Carpinus</taxon>
    </lineage>
</organism>
<dbReference type="InterPro" id="IPR008271">
    <property type="entry name" value="Ser/Thr_kinase_AS"/>
</dbReference>
<evidence type="ECO:0000256" key="3">
    <source>
        <dbReference type="ARBA" id="ARBA00022741"/>
    </source>
</evidence>
<evidence type="ECO:0000256" key="2">
    <source>
        <dbReference type="ARBA" id="ARBA00022679"/>
    </source>
</evidence>
<feature type="domain" description="Protein kinase" evidence="8">
    <location>
        <begin position="443"/>
        <end position="712"/>
    </location>
</feature>
<evidence type="ECO:0000313" key="10">
    <source>
        <dbReference type="Proteomes" id="UP000327013"/>
    </source>
</evidence>
<proteinExistence type="predicted"/>
<keyword evidence="10" id="KW-1185">Reference proteome</keyword>
<dbReference type="InterPro" id="IPR050167">
    <property type="entry name" value="Ser_Thr_protein_kinase"/>
</dbReference>
<dbReference type="EMBL" id="CM017321">
    <property type="protein sequence ID" value="KAE7998827.1"/>
    <property type="molecule type" value="Genomic_DNA"/>
</dbReference>
<feature type="region of interest" description="Disordered" evidence="7">
    <location>
        <begin position="369"/>
        <end position="402"/>
    </location>
</feature>
<dbReference type="SUPFAM" id="SSF54277">
    <property type="entry name" value="CAD &amp; PB1 domains"/>
    <property type="match status" value="1"/>
</dbReference>
<dbReference type="InterPro" id="IPR000270">
    <property type="entry name" value="PB1_dom"/>
</dbReference>
<keyword evidence="4" id="KW-0418">Kinase</keyword>
<dbReference type="Gene3D" id="1.10.510.10">
    <property type="entry name" value="Transferase(Phosphotransferase) domain 1"/>
    <property type="match status" value="1"/>
</dbReference>
<reference evidence="9 10" key="1">
    <citation type="submission" date="2019-06" db="EMBL/GenBank/DDBJ databases">
        <title>A chromosomal-level reference genome of Carpinus fangiana (Coryloideae, Betulaceae).</title>
        <authorList>
            <person name="Yang X."/>
            <person name="Wang Z."/>
            <person name="Zhang L."/>
            <person name="Hao G."/>
            <person name="Liu J."/>
            <person name="Yang Y."/>
        </authorList>
    </citation>
    <scope>NUCLEOTIDE SEQUENCE [LARGE SCALE GENOMIC DNA]</scope>
    <source>
        <strain evidence="9">Cfa_2016G</strain>
        <tissue evidence="9">Leaf</tissue>
    </source>
</reference>
<dbReference type="GO" id="GO:0007165">
    <property type="term" value="P:signal transduction"/>
    <property type="evidence" value="ECO:0007669"/>
    <property type="project" value="TreeGrafter"/>
</dbReference>
<dbReference type="GO" id="GO:0004674">
    <property type="term" value="F:protein serine/threonine kinase activity"/>
    <property type="evidence" value="ECO:0007669"/>
    <property type="project" value="UniProtKB-KW"/>
</dbReference>
<dbReference type="GO" id="GO:0005737">
    <property type="term" value="C:cytoplasm"/>
    <property type="evidence" value="ECO:0007669"/>
    <property type="project" value="TreeGrafter"/>
</dbReference>
<dbReference type="InterPro" id="IPR000719">
    <property type="entry name" value="Prot_kinase_dom"/>
</dbReference>
<dbReference type="InterPro" id="IPR011009">
    <property type="entry name" value="Kinase-like_dom_sf"/>
</dbReference>
<evidence type="ECO:0000256" key="6">
    <source>
        <dbReference type="PROSITE-ProRule" id="PRU10141"/>
    </source>
</evidence>
<dbReference type="InterPro" id="IPR017441">
    <property type="entry name" value="Protein_kinase_ATP_BS"/>
</dbReference>
<accession>A0A5N6QI40</accession>
<dbReference type="SUPFAM" id="SSF56112">
    <property type="entry name" value="Protein kinase-like (PK-like)"/>
    <property type="match status" value="1"/>
</dbReference>
<evidence type="ECO:0000259" key="8">
    <source>
        <dbReference type="PROSITE" id="PS50011"/>
    </source>
</evidence>
<dbReference type="PROSITE" id="PS50011">
    <property type="entry name" value="PROTEIN_KINASE_DOM"/>
    <property type="match status" value="1"/>
</dbReference>
<dbReference type="PROSITE" id="PS00107">
    <property type="entry name" value="PROTEIN_KINASE_ATP"/>
    <property type="match status" value="1"/>
</dbReference>
<keyword evidence="5 6" id="KW-0067">ATP-binding</keyword>
<dbReference type="OrthoDB" id="4062651at2759"/>
<keyword evidence="2" id="KW-0808">Transferase</keyword>
<dbReference type="Proteomes" id="UP000327013">
    <property type="component" value="Chromosome 1"/>
</dbReference>
<keyword evidence="3 6" id="KW-0547">Nucleotide-binding</keyword>
<evidence type="ECO:0000256" key="5">
    <source>
        <dbReference type="ARBA" id="ARBA00022840"/>
    </source>
</evidence>
<dbReference type="AlphaFoldDB" id="A0A5N6QI40"/>
<evidence type="ECO:0000256" key="1">
    <source>
        <dbReference type="ARBA" id="ARBA00022527"/>
    </source>
</evidence>
<evidence type="ECO:0000256" key="7">
    <source>
        <dbReference type="SAM" id="MobiDB-lite"/>
    </source>
</evidence>
<gene>
    <name evidence="9" type="ORF">FH972_003332</name>
</gene>
<evidence type="ECO:0000313" key="9">
    <source>
        <dbReference type="EMBL" id="KAE7998827.1"/>
    </source>
</evidence>